<feature type="domain" description="Protein kinase" evidence="6">
    <location>
        <begin position="57"/>
        <end position="342"/>
    </location>
</feature>
<dbReference type="InterPro" id="IPR008271">
    <property type="entry name" value="Ser/Thr_kinase_AS"/>
</dbReference>
<accession>A0ABW0KPH7</accession>
<dbReference type="PROSITE" id="PS50011">
    <property type="entry name" value="PROTEIN_KINASE_DOM"/>
    <property type="match status" value="1"/>
</dbReference>
<dbReference type="Proteomes" id="UP001596052">
    <property type="component" value="Unassembled WGS sequence"/>
</dbReference>
<gene>
    <name evidence="7" type="ORF">ACFQDI_09765</name>
</gene>
<keyword evidence="2" id="KW-0547">Nucleotide-binding</keyword>
<keyword evidence="3 7" id="KW-0418">Kinase</keyword>
<evidence type="ECO:0000256" key="5">
    <source>
        <dbReference type="SAM" id="MobiDB-lite"/>
    </source>
</evidence>
<dbReference type="PANTHER" id="PTHR43289:SF6">
    <property type="entry name" value="SERINE_THREONINE-PROTEIN KINASE NEKL-3"/>
    <property type="match status" value="1"/>
</dbReference>
<organism evidence="7 8">
    <name type="scientific">Prosthecobacter fluviatilis</name>
    <dbReference type="NCBI Taxonomy" id="445931"/>
    <lineage>
        <taxon>Bacteria</taxon>
        <taxon>Pseudomonadati</taxon>
        <taxon>Verrucomicrobiota</taxon>
        <taxon>Verrucomicrobiia</taxon>
        <taxon>Verrucomicrobiales</taxon>
        <taxon>Verrucomicrobiaceae</taxon>
        <taxon>Prosthecobacter</taxon>
    </lineage>
</organism>
<dbReference type="CDD" id="cd14014">
    <property type="entry name" value="STKc_PknB_like"/>
    <property type="match status" value="1"/>
</dbReference>
<name>A0ABW0KPH7_9BACT</name>
<reference evidence="8" key="1">
    <citation type="journal article" date="2019" name="Int. J. Syst. Evol. Microbiol.">
        <title>The Global Catalogue of Microorganisms (GCM) 10K type strain sequencing project: providing services to taxonomists for standard genome sequencing and annotation.</title>
        <authorList>
            <consortium name="The Broad Institute Genomics Platform"/>
            <consortium name="The Broad Institute Genome Sequencing Center for Infectious Disease"/>
            <person name="Wu L."/>
            <person name="Ma J."/>
        </authorList>
    </citation>
    <scope>NUCLEOTIDE SEQUENCE [LARGE SCALE GENOMIC DNA]</scope>
    <source>
        <strain evidence="8">CGMCC 4.1469</strain>
    </source>
</reference>
<evidence type="ECO:0000313" key="7">
    <source>
        <dbReference type="EMBL" id="MFC5455140.1"/>
    </source>
</evidence>
<dbReference type="InterPro" id="IPR000719">
    <property type="entry name" value="Prot_kinase_dom"/>
</dbReference>
<dbReference type="PANTHER" id="PTHR43289">
    <property type="entry name" value="MITOGEN-ACTIVATED PROTEIN KINASE KINASE KINASE 20-RELATED"/>
    <property type="match status" value="1"/>
</dbReference>
<dbReference type="SUPFAM" id="SSF48452">
    <property type="entry name" value="TPR-like"/>
    <property type="match status" value="1"/>
</dbReference>
<dbReference type="InterPro" id="IPR011990">
    <property type="entry name" value="TPR-like_helical_dom_sf"/>
</dbReference>
<dbReference type="GO" id="GO:0016301">
    <property type="term" value="F:kinase activity"/>
    <property type="evidence" value="ECO:0007669"/>
    <property type="project" value="UniProtKB-KW"/>
</dbReference>
<dbReference type="Pfam" id="PF00069">
    <property type="entry name" value="Pkinase"/>
    <property type="match status" value="1"/>
</dbReference>
<evidence type="ECO:0000256" key="1">
    <source>
        <dbReference type="ARBA" id="ARBA00022679"/>
    </source>
</evidence>
<dbReference type="Gene3D" id="1.25.40.10">
    <property type="entry name" value="Tetratricopeptide repeat domain"/>
    <property type="match status" value="1"/>
</dbReference>
<evidence type="ECO:0000256" key="3">
    <source>
        <dbReference type="ARBA" id="ARBA00022777"/>
    </source>
</evidence>
<protein>
    <submittedName>
        <fullName evidence="7">Protein kinase</fullName>
    </submittedName>
</protein>
<dbReference type="Gene3D" id="1.10.510.10">
    <property type="entry name" value="Transferase(Phosphotransferase) domain 1"/>
    <property type="match status" value="1"/>
</dbReference>
<sequence>MSNVLPEPPQCPVCSGKLERDGVCLVCLLQEGLEAASGLAKAPPERALTLPCEFAGYRLVREIASGGMGIVYEAEDLRLKRAVAMKVVRNAHFATREEAARFRAETQAVAQLDHPDIVPIYESGEEDGMPYFTMKLADRGSLAERLKKRGVMPEREAAKFMVRIARAVQYAHERGVLHRDLKPANILLDVGGRPMLSDFGLAKLLDAEFQLTRSNAYVGTPHYMSPEQAAGKAKEVTTASDVWALGVMLFQMLTNKLPFTGGSAVEVMRRITQEEPEISSSGKLTVRKKPKEAKGSPENLSAASLQRVQPDLATLILRCLEKLPARRLPSAGFLADELDRFLQGEPIQSRAVGARERLWKLAQRNKATTLGIVGIAASLIVGAGVSVHLAVKARAAERVALQQKKESDEIASIILETVHGMDEYLVGREVDPEQMLRELLRRVSEFQGDPRRKASMLEELSTLLNKPADLKLYREVLAEVEPQLDPNDPLLWSMRYRVVLKEMHFSSATGRKGGEIRDELRRIMIWQAANLPAGDMQIFKTKYALAEELVQEVKGRQALNEAEMLLRSCLAHYEKKADKFDIIVGRIELMTAIFGLGRKEEALKLGRETCDYAMEGFGERHSITGRAYGRLAKHCREAGLAEESIRYGHRALDIYWHTVGPDYLKAKSTLKALSQILVKRGDLAENLELLRNELKVCDQQLGPAHAYTLYRAESLIATLREMNLPGEARELGGTWLERVRLIDGLLPADAAGLLVQHSLTLLKLGRGEDAAPLLRQLPELLNRTAGELALFSRFLPLADELLQNDRPQEAGAILRRIVAACEERQVDEPKSAEQVLLKAKQRLLQVEKGLSAAAEPGR</sequence>
<dbReference type="Gene3D" id="3.30.200.20">
    <property type="entry name" value="Phosphorylase Kinase, domain 1"/>
    <property type="match status" value="1"/>
</dbReference>
<keyword evidence="1" id="KW-0808">Transferase</keyword>
<comment type="caution">
    <text evidence="7">The sequence shown here is derived from an EMBL/GenBank/DDBJ whole genome shotgun (WGS) entry which is preliminary data.</text>
</comment>
<feature type="region of interest" description="Disordered" evidence="5">
    <location>
        <begin position="276"/>
        <end position="302"/>
    </location>
</feature>
<dbReference type="EMBL" id="JBHSMQ010000003">
    <property type="protein sequence ID" value="MFC5455140.1"/>
    <property type="molecule type" value="Genomic_DNA"/>
</dbReference>
<dbReference type="PROSITE" id="PS00108">
    <property type="entry name" value="PROTEIN_KINASE_ST"/>
    <property type="match status" value="1"/>
</dbReference>
<evidence type="ECO:0000256" key="4">
    <source>
        <dbReference type="ARBA" id="ARBA00022840"/>
    </source>
</evidence>
<dbReference type="SUPFAM" id="SSF56112">
    <property type="entry name" value="Protein kinase-like (PK-like)"/>
    <property type="match status" value="1"/>
</dbReference>
<proteinExistence type="predicted"/>
<dbReference type="InterPro" id="IPR011009">
    <property type="entry name" value="Kinase-like_dom_sf"/>
</dbReference>
<evidence type="ECO:0000313" key="8">
    <source>
        <dbReference type="Proteomes" id="UP001596052"/>
    </source>
</evidence>
<dbReference type="SMART" id="SM00220">
    <property type="entry name" value="S_TKc"/>
    <property type="match status" value="1"/>
</dbReference>
<evidence type="ECO:0000256" key="2">
    <source>
        <dbReference type="ARBA" id="ARBA00022741"/>
    </source>
</evidence>
<dbReference type="RefSeq" id="WP_377165928.1">
    <property type="nucleotide sequence ID" value="NZ_JBHSMQ010000003.1"/>
</dbReference>
<keyword evidence="8" id="KW-1185">Reference proteome</keyword>
<keyword evidence="4" id="KW-0067">ATP-binding</keyword>
<evidence type="ECO:0000259" key="6">
    <source>
        <dbReference type="PROSITE" id="PS50011"/>
    </source>
</evidence>